<evidence type="ECO:0000256" key="5">
    <source>
        <dbReference type="SAM" id="SignalP"/>
    </source>
</evidence>
<dbReference type="Pfam" id="PF04228">
    <property type="entry name" value="Zn_peptidase"/>
    <property type="match status" value="1"/>
</dbReference>
<dbReference type="InterPro" id="IPR007343">
    <property type="entry name" value="Uncharacterised_pept_Zn_put"/>
</dbReference>
<evidence type="ECO:0008006" key="7">
    <source>
        <dbReference type="Google" id="ProtNLM"/>
    </source>
</evidence>
<keyword evidence="3" id="KW-1133">Transmembrane helix</keyword>
<name>A0A6J4HPJ6_9ACTN</name>
<keyword evidence="2" id="KW-0812">Transmembrane</keyword>
<dbReference type="SUPFAM" id="SSF55486">
    <property type="entry name" value="Metalloproteases ('zincins'), catalytic domain"/>
    <property type="match status" value="1"/>
</dbReference>
<accession>A0A6J4HPJ6</accession>
<organism evidence="6">
    <name type="scientific">uncultured Mycobacteriales bacterium</name>
    <dbReference type="NCBI Taxonomy" id="581187"/>
    <lineage>
        <taxon>Bacteria</taxon>
        <taxon>Bacillati</taxon>
        <taxon>Actinomycetota</taxon>
        <taxon>Actinomycetes</taxon>
        <taxon>Mycobacteriales</taxon>
        <taxon>environmental samples</taxon>
    </lineage>
</organism>
<evidence type="ECO:0000313" key="6">
    <source>
        <dbReference type="EMBL" id="CAA9229175.1"/>
    </source>
</evidence>
<feature type="signal peptide" evidence="5">
    <location>
        <begin position="1"/>
        <end position="21"/>
    </location>
</feature>
<feature type="chain" id="PRO_5039696016" description="Metalloprotease" evidence="5">
    <location>
        <begin position="22"/>
        <end position="451"/>
    </location>
</feature>
<protein>
    <recommendedName>
        <fullName evidence="7">Metalloprotease</fullName>
    </recommendedName>
</protein>
<evidence type="ECO:0000256" key="1">
    <source>
        <dbReference type="ARBA" id="ARBA00004167"/>
    </source>
</evidence>
<comment type="subcellular location">
    <subcellularLocation>
        <location evidence="1">Membrane</location>
        <topology evidence="1">Single-pass membrane protein</topology>
    </subcellularLocation>
</comment>
<dbReference type="PANTHER" id="PTHR30168:SF0">
    <property type="entry name" value="INNER MEMBRANE PROTEIN"/>
    <property type="match status" value="1"/>
</dbReference>
<dbReference type="EMBL" id="CADCTP010000088">
    <property type="protein sequence ID" value="CAA9229175.1"/>
    <property type="molecule type" value="Genomic_DNA"/>
</dbReference>
<dbReference type="AlphaFoldDB" id="A0A6J4HPJ6"/>
<evidence type="ECO:0000256" key="2">
    <source>
        <dbReference type="ARBA" id="ARBA00022692"/>
    </source>
</evidence>
<keyword evidence="4" id="KW-0472">Membrane</keyword>
<dbReference type="GO" id="GO:0016020">
    <property type="term" value="C:membrane"/>
    <property type="evidence" value="ECO:0007669"/>
    <property type="project" value="UniProtKB-SubCell"/>
</dbReference>
<dbReference type="PANTHER" id="PTHR30168">
    <property type="entry name" value="PUTATIVE MEMBRANE PROTEIN YPFJ"/>
    <property type="match status" value="1"/>
</dbReference>
<sequence>MSRWSVRGRTVALTAVLAVLATGCTQQVPGLGTYSSGRGPVGDAEVDIRNTDKGEIDRLAGNAVADIEKFWTEEMPDSFKQKYEPVKAVYSIDPGGSVAAPCTDDAADIRGNAFYCPSRDIIAWDRKVLFPQLQESFGDFLVAMVLAHEWGHAIQKRTKAPSNRTIVLETQADCYAGAWTAYALKGGAPHFEIDRPVLDQALSGYLLFRDPLGSDADDRQAHGSGFDRISGFQDGFDKGVTFCADFDDSRTFTQAAFTNEREQQTQGNLPIADTLEQGPVDVNAYWEDNFEKLYGKAWTPVAGTRAFTGSNRPECGGQAVLDAQYCPDDNTVHYNTEALRSVYQKAEGDFGAISLVAIAYGYAVQKQRGRSTAVDSESVLLSAICTAGGYARDSFSQTAQDRLRLSPGDLDEAIRALLDAAGTQDFTRARGTTGFDRVQAFRQGFQDAKSC</sequence>
<evidence type="ECO:0000256" key="4">
    <source>
        <dbReference type="ARBA" id="ARBA00023136"/>
    </source>
</evidence>
<keyword evidence="5" id="KW-0732">Signal</keyword>
<evidence type="ECO:0000256" key="3">
    <source>
        <dbReference type="ARBA" id="ARBA00022989"/>
    </source>
</evidence>
<gene>
    <name evidence="6" type="ORF">AVDCRST_MAG41-864</name>
</gene>
<proteinExistence type="predicted"/>
<dbReference type="PROSITE" id="PS51257">
    <property type="entry name" value="PROKAR_LIPOPROTEIN"/>
    <property type="match status" value="1"/>
</dbReference>
<reference evidence="6" key="1">
    <citation type="submission" date="2020-02" db="EMBL/GenBank/DDBJ databases">
        <authorList>
            <person name="Meier V. D."/>
        </authorList>
    </citation>
    <scope>NUCLEOTIDE SEQUENCE</scope>
    <source>
        <strain evidence="6">AVDCRST_MAG41</strain>
    </source>
</reference>